<dbReference type="EMBL" id="JAATIQ010000045">
    <property type="protein sequence ID" value="KAF4394367.1"/>
    <property type="molecule type" value="Genomic_DNA"/>
</dbReference>
<feature type="domain" description="ULTRAPETALA1/2 SAND" evidence="1">
    <location>
        <begin position="141"/>
        <end position="184"/>
    </location>
</feature>
<dbReference type="InterPro" id="IPR020533">
    <property type="entry name" value="Developmental_reg_ULTRAPETALA"/>
</dbReference>
<dbReference type="PANTHER" id="PTHR34053">
    <property type="entry name" value="PROTEIN ULTRAPETALA 1"/>
    <property type="match status" value="1"/>
</dbReference>
<accession>A0A7J6HGC5</accession>
<keyword evidence="4" id="KW-1185">Reference proteome</keyword>
<dbReference type="GO" id="GO:0005829">
    <property type="term" value="C:cytosol"/>
    <property type="evidence" value="ECO:0007669"/>
    <property type="project" value="TreeGrafter"/>
</dbReference>
<proteinExistence type="predicted"/>
<dbReference type="PANTHER" id="PTHR34053:SF1">
    <property type="entry name" value="PROTEIN ULTRAPETALA 1"/>
    <property type="match status" value="1"/>
</dbReference>
<dbReference type="Proteomes" id="UP000583929">
    <property type="component" value="Unassembled WGS sequence"/>
</dbReference>
<gene>
    <name evidence="3" type="ORF">G4B88_018517</name>
</gene>
<protein>
    <submittedName>
        <fullName evidence="3">Uncharacterized protein</fullName>
    </submittedName>
</protein>
<feature type="domain" description="ULTRAPETALA1/2 SAND" evidence="1">
    <location>
        <begin position="23"/>
        <end position="82"/>
    </location>
</feature>
<evidence type="ECO:0000259" key="1">
    <source>
        <dbReference type="Pfam" id="PF23292"/>
    </source>
</evidence>
<organism evidence="3 4">
    <name type="scientific">Cannabis sativa</name>
    <name type="common">Hemp</name>
    <name type="synonym">Marijuana</name>
    <dbReference type="NCBI Taxonomy" id="3483"/>
    <lineage>
        <taxon>Eukaryota</taxon>
        <taxon>Viridiplantae</taxon>
        <taxon>Streptophyta</taxon>
        <taxon>Embryophyta</taxon>
        <taxon>Tracheophyta</taxon>
        <taxon>Spermatophyta</taxon>
        <taxon>Magnoliopsida</taxon>
        <taxon>eudicotyledons</taxon>
        <taxon>Gunneridae</taxon>
        <taxon>Pentapetalae</taxon>
        <taxon>rosids</taxon>
        <taxon>fabids</taxon>
        <taxon>Rosales</taxon>
        <taxon>Cannabaceae</taxon>
        <taxon>Cannabis</taxon>
    </lineage>
</organism>
<dbReference type="GO" id="GO:0005634">
    <property type="term" value="C:nucleus"/>
    <property type="evidence" value="ECO:0007669"/>
    <property type="project" value="TreeGrafter"/>
</dbReference>
<comment type="caution">
    <text evidence="3">The sequence shown here is derived from an EMBL/GenBank/DDBJ whole genome shotgun (WGS) entry which is preliminary data.</text>
</comment>
<evidence type="ECO:0000259" key="2">
    <source>
        <dbReference type="Pfam" id="PF23293"/>
    </source>
</evidence>
<dbReference type="AlphaFoldDB" id="A0A7J6HGC5"/>
<sequence length="307" mass="34828">MANGVERESGLVVLFSDEELSEMSGVKKTGDHIEVTCGCTSHRYGDAVGRLRVFINGDLEITCECTPGCQEGLSLSPPAFVSLFGKWPFPCCDPKGPYDFIFTPSSALSVLQNSSTYKREICSYCFALIRNFSDIIVFLSDKLTPAAFEKHSGRETARKWKNNIWVIVNGEKVPLFKTVLLKYYNQSSKTANGSHRSHNGRACHRDEFIRCTRCNKERRFRLRTKEECRMHHDAFADVNWKCADLPYDKITCDDEEERASRRVYRGCTRSPTCKGCTSCVCFGCEICRFSECSCQTCTDFTRNAKVE</sequence>
<reference evidence="3 4" key="1">
    <citation type="journal article" date="2020" name="bioRxiv">
        <title>Sequence and annotation of 42 cannabis genomes reveals extensive copy number variation in cannabinoid synthesis and pathogen resistance genes.</title>
        <authorList>
            <person name="Mckernan K.J."/>
            <person name="Helbert Y."/>
            <person name="Kane L.T."/>
            <person name="Ebling H."/>
            <person name="Zhang L."/>
            <person name="Liu B."/>
            <person name="Eaton Z."/>
            <person name="Mclaughlin S."/>
            <person name="Kingan S."/>
            <person name="Baybayan P."/>
            <person name="Concepcion G."/>
            <person name="Jordan M."/>
            <person name="Riva A."/>
            <person name="Barbazuk W."/>
            <person name="Harkins T."/>
        </authorList>
    </citation>
    <scope>NUCLEOTIDE SEQUENCE [LARGE SCALE GENOMIC DNA]</scope>
    <source>
        <strain evidence="4">cv. Jamaican Lion 4</strain>
        <tissue evidence="3">Leaf</tissue>
    </source>
</reference>
<evidence type="ECO:0000313" key="4">
    <source>
        <dbReference type="Proteomes" id="UP000583929"/>
    </source>
</evidence>
<name>A0A7J6HGC5_CANSA</name>
<evidence type="ECO:0000313" key="3">
    <source>
        <dbReference type="EMBL" id="KAF4394367.1"/>
    </source>
</evidence>
<dbReference type="Pfam" id="PF23293">
    <property type="entry name" value="zf_ULT1"/>
    <property type="match status" value="1"/>
</dbReference>
<dbReference type="InterPro" id="IPR057012">
    <property type="entry name" value="ULT1/2_Znf"/>
</dbReference>
<feature type="domain" description="ULTRAPETALA1/2 zinc finger" evidence="2">
    <location>
        <begin position="204"/>
        <end position="301"/>
    </location>
</feature>
<dbReference type="InterPro" id="IPR057011">
    <property type="entry name" value="ULT1/2_SAND"/>
</dbReference>
<dbReference type="Pfam" id="PF23292">
    <property type="entry name" value="SAND_ULT1"/>
    <property type="match status" value="2"/>
</dbReference>